<evidence type="ECO:0000313" key="1">
    <source>
        <dbReference type="EMBL" id="SDB97287.1"/>
    </source>
</evidence>
<reference evidence="1 2" key="1">
    <citation type="submission" date="2016-10" db="EMBL/GenBank/DDBJ databases">
        <authorList>
            <person name="de Groot N.N."/>
        </authorList>
    </citation>
    <scope>NUCLEOTIDE SEQUENCE [LARGE SCALE GENOMIC DNA]</scope>
    <source>
        <strain evidence="1 2">WG14</strain>
    </source>
</reference>
<protein>
    <submittedName>
        <fullName evidence="1">Uncharacterized protein</fullName>
    </submittedName>
</protein>
<proteinExistence type="predicted"/>
<sequence>MVNSVEQRNYILRIINPKLDFPEIHLQKGSSLGIFTRDYKKTLKNLFKILTNPDKFSEKVTVNDLIANNSSWIGRSFSHLVIPELWDKNILEILKEKPDRRHLIVISASDDDIKSEEYSEISDLCSLYKKDGAVLIITDSKNLIEATSDEVLDEKGNKISYKTGQFFEDMNGKEIEDVNKIESNLKNIKFKKMKILRDDTTGELNIEDLFK</sequence>
<accession>A0A1G6HSK5</accession>
<dbReference type="STRING" id="28234.SAMN04488588_0100"/>
<dbReference type="Proteomes" id="UP000199322">
    <property type="component" value="Unassembled WGS sequence"/>
</dbReference>
<keyword evidence="2" id="KW-1185">Reference proteome</keyword>
<dbReference type="RefSeq" id="WP_091401814.1">
    <property type="nucleotide sequence ID" value="NZ_FMYV01000001.1"/>
</dbReference>
<dbReference type="EMBL" id="FMYV01000001">
    <property type="protein sequence ID" value="SDB97287.1"/>
    <property type="molecule type" value="Genomic_DNA"/>
</dbReference>
<evidence type="ECO:0000313" key="2">
    <source>
        <dbReference type="Proteomes" id="UP000199322"/>
    </source>
</evidence>
<dbReference type="AlphaFoldDB" id="A0A1G6HSK5"/>
<name>A0A1G6HSK5_9BACT</name>
<gene>
    <name evidence="1" type="ORF">SAMN04488588_0100</name>
</gene>
<organism evidence="1 2">
    <name type="scientific">Geotoga petraea</name>
    <dbReference type="NCBI Taxonomy" id="28234"/>
    <lineage>
        <taxon>Bacteria</taxon>
        <taxon>Thermotogati</taxon>
        <taxon>Thermotogota</taxon>
        <taxon>Thermotogae</taxon>
        <taxon>Petrotogales</taxon>
        <taxon>Petrotogaceae</taxon>
        <taxon>Geotoga</taxon>
    </lineage>
</organism>